<feature type="domain" description="Copper amine oxidase-like N-terminal" evidence="1">
    <location>
        <begin position="1"/>
        <end position="54"/>
    </location>
</feature>
<keyword evidence="3" id="KW-1185">Reference proteome</keyword>
<evidence type="ECO:0000313" key="2">
    <source>
        <dbReference type="EMBL" id="MFC5451030.1"/>
    </source>
</evidence>
<dbReference type="EMBL" id="JBHSMJ010000031">
    <property type="protein sequence ID" value="MFC5451030.1"/>
    <property type="molecule type" value="Genomic_DNA"/>
</dbReference>
<dbReference type="SUPFAM" id="SSF55383">
    <property type="entry name" value="Copper amine oxidase, domain N"/>
    <property type="match status" value="1"/>
</dbReference>
<evidence type="ECO:0000313" key="3">
    <source>
        <dbReference type="Proteomes" id="UP001596044"/>
    </source>
</evidence>
<dbReference type="InterPro" id="IPR012854">
    <property type="entry name" value="Cu_amine_oxidase-like_N"/>
</dbReference>
<proteinExistence type="predicted"/>
<reference evidence="3" key="1">
    <citation type="journal article" date="2019" name="Int. J. Syst. Evol. Microbiol.">
        <title>The Global Catalogue of Microorganisms (GCM) 10K type strain sequencing project: providing services to taxonomists for standard genome sequencing and annotation.</title>
        <authorList>
            <consortium name="The Broad Institute Genomics Platform"/>
            <consortium name="The Broad Institute Genome Sequencing Center for Infectious Disease"/>
            <person name="Wu L."/>
            <person name="Ma J."/>
        </authorList>
    </citation>
    <scope>NUCLEOTIDE SEQUENCE [LARGE SCALE GENOMIC DNA]</scope>
    <source>
        <strain evidence="3">KACC 11904</strain>
    </source>
</reference>
<protein>
    <submittedName>
        <fullName evidence="2">Copper amine oxidase N-terminal domain-containing protein</fullName>
    </submittedName>
</protein>
<organism evidence="2 3">
    <name type="scientific">Paenibacillus aestuarii</name>
    <dbReference type="NCBI Taxonomy" id="516965"/>
    <lineage>
        <taxon>Bacteria</taxon>
        <taxon>Bacillati</taxon>
        <taxon>Bacillota</taxon>
        <taxon>Bacilli</taxon>
        <taxon>Bacillales</taxon>
        <taxon>Paenibacillaceae</taxon>
        <taxon>Paenibacillus</taxon>
    </lineage>
</organism>
<sequence length="64" mass="6874">MQIGSKNASVNGVITVFDTTPTLIDNATYVPLTYVAESLGSKMEWDDASKSVRIVDPKATGLKQ</sequence>
<dbReference type="Gene3D" id="3.30.457.10">
    <property type="entry name" value="Copper amine oxidase-like, N-terminal domain"/>
    <property type="match status" value="1"/>
</dbReference>
<dbReference type="Proteomes" id="UP001596044">
    <property type="component" value="Unassembled WGS sequence"/>
</dbReference>
<evidence type="ECO:0000259" key="1">
    <source>
        <dbReference type="Pfam" id="PF07833"/>
    </source>
</evidence>
<comment type="caution">
    <text evidence="2">The sequence shown here is derived from an EMBL/GenBank/DDBJ whole genome shotgun (WGS) entry which is preliminary data.</text>
</comment>
<name>A0ABW0KCE7_9BACL</name>
<dbReference type="InterPro" id="IPR036582">
    <property type="entry name" value="Mao_N_sf"/>
</dbReference>
<dbReference type="RefSeq" id="WP_270884418.1">
    <property type="nucleotide sequence ID" value="NZ_JAQFVF010000069.1"/>
</dbReference>
<gene>
    <name evidence="2" type="ORF">ACFPOG_22595</name>
</gene>
<accession>A0ABW0KCE7</accession>
<dbReference type="Pfam" id="PF07833">
    <property type="entry name" value="Cu_amine_oxidN1"/>
    <property type="match status" value="1"/>
</dbReference>